<dbReference type="RefSeq" id="WP_114091635.1">
    <property type="nucleotide sequence ID" value="NZ_QOUW02000007.1"/>
</dbReference>
<evidence type="ECO:0000313" key="2">
    <source>
        <dbReference type="Proteomes" id="UP000253437"/>
    </source>
</evidence>
<comment type="caution">
    <text evidence="1">The sequence shown here is derived from an EMBL/GenBank/DDBJ whole genome shotgun (WGS) entry which is preliminary data.</text>
</comment>
<gene>
    <name evidence="1" type="ORF">DS957_003515</name>
</gene>
<sequence>MAQKKQVSLESRDDLKIVLRRMTNKALRELREETGLTDFTDSQSLFHFTNYTIANEIGGNSAQVAEVIRLSDLEYVNNGDSVVVWLDDLDERLANFVN</sequence>
<protein>
    <submittedName>
        <fullName evidence="1">Uncharacterized protein</fullName>
    </submittedName>
</protein>
<organism evidence="1 2">
    <name type="scientific">Vibrio harveyi</name>
    <name type="common">Beneckea harveyi</name>
    <dbReference type="NCBI Taxonomy" id="669"/>
    <lineage>
        <taxon>Bacteria</taxon>
        <taxon>Pseudomonadati</taxon>
        <taxon>Pseudomonadota</taxon>
        <taxon>Gammaproteobacteria</taxon>
        <taxon>Vibrionales</taxon>
        <taxon>Vibrionaceae</taxon>
        <taxon>Vibrio</taxon>
    </lineage>
</organism>
<evidence type="ECO:0000313" key="1">
    <source>
        <dbReference type="EMBL" id="RIW17851.1"/>
    </source>
</evidence>
<reference evidence="1 2" key="1">
    <citation type="submission" date="2018-08" db="EMBL/GenBank/DDBJ databases">
        <title>Vibrio harveyi strains pathogenic to white snook Centropomus viridis Lockington (1877) and potential probiotic bacteria.</title>
        <authorList>
            <person name="Soto-Rodriguez S."/>
            <person name="Gomez-Gil B."/>
            <person name="Lozano-Olvera R."/>
        </authorList>
    </citation>
    <scope>NUCLEOTIDE SEQUENCE [LARGE SCALE GENOMIC DNA]</scope>
    <source>
        <strain evidence="1 2">CAIM 1508</strain>
    </source>
</reference>
<dbReference type="EMBL" id="QOUW02000007">
    <property type="protein sequence ID" value="RIW17851.1"/>
    <property type="molecule type" value="Genomic_DNA"/>
</dbReference>
<proteinExistence type="predicted"/>
<name>A0A8B3DK14_VIBHA</name>
<accession>A0A8B3DK14</accession>
<dbReference type="AlphaFoldDB" id="A0A8B3DK14"/>
<dbReference type="Proteomes" id="UP000253437">
    <property type="component" value="Unassembled WGS sequence"/>
</dbReference>